<feature type="coiled-coil region" evidence="1">
    <location>
        <begin position="325"/>
        <end position="482"/>
    </location>
</feature>
<organism evidence="3 4">
    <name type="scientific">Brachionus plicatilis</name>
    <name type="common">Marine rotifer</name>
    <name type="synonym">Brachionus muelleri</name>
    <dbReference type="NCBI Taxonomy" id="10195"/>
    <lineage>
        <taxon>Eukaryota</taxon>
        <taxon>Metazoa</taxon>
        <taxon>Spiralia</taxon>
        <taxon>Gnathifera</taxon>
        <taxon>Rotifera</taxon>
        <taxon>Eurotatoria</taxon>
        <taxon>Monogononta</taxon>
        <taxon>Pseudotrocha</taxon>
        <taxon>Ploima</taxon>
        <taxon>Brachionidae</taxon>
        <taxon>Brachionus</taxon>
    </lineage>
</organism>
<name>A0A3M7RLL3_BRAPC</name>
<gene>
    <name evidence="3" type="ORF">BpHYR1_048250</name>
</gene>
<feature type="region of interest" description="Disordered" evidence="2">
    <location>
        <begin position="599"/>
        <end position="621"/>
    </location>
</feature>
<protein>
    <submittedName>
        <fullName evidence="3">Uncharacterized protein</fullName>
    </submittedName>
</protein>
<dbReference type="Gene3D" id="1.10.287.1490">
    <property type="match status" value="1"/>
</dbReference>
<evidence type="ECO:0000256" key="1">
    <source>
        <dbReference type="SAM" id="Coils"/>
    </source>
</evidence>
<feature type="coiled-coil region" evidence="1">
    <location>
        <begin position="257"/>
        <end position="298"/>
    </location>
</feature>
<dbReference type="EMBL" id="REGN01003117">
    <property type="protein sequence ID" value="RNA24436.1"/>
    <property type="molecule type" value="Genomic_DNA"/>
</dbReference>
<proteinExistence type="predicted"/>
<dbReference type="STRING" id="10195.A0A3M7RLL3"/>
<accession>A0A3M7RLL3</accession>
<evidence type="ECO:0000313" key="3">
    <source>
        <dbReference type="EMBL" id="RNA24436.1"/>
    </source>
</evidence>
<keyword evidence="4" id="KW-1185">Reference proteome</keyword>
<sequence>MMKEFQSNELTRSANLRDTVYGQIHEHINFIKKIKLNSELSTKEKDEQLKEYKKRIENYAENETKLMVEIESLKNQLSKSESTRIENSQKIDFLFKTFKSLTEQLKELEEHKKKTESICQLFIKDNEIKKQKIEDFWQKVGLIEEEHKIKINDLTEQNKNLKNKLKENCQNYETQVEDLNKKLAEQITEIKSQNKSILDLTNDSLLKRELIDKIQNEKEIISENLQQKIDEIKIKESEWSVKCEGLETKLSEKLCLESNLNEKVADSQNLINNLHQQIDSLKTDLDSKSLEIKNLEEKSKKDMDYISRTKTEEFEAKICVHLENISALELQIEELKLKIDGQNSDLISKDSLIQELNFQVENFKLKLENLENSVSSKQTEIDKFSTEIKFLEEKSRSDIANFSDKIAELKLTITQNEDLVKILERDKTFLIENIDSLKNQEKKLTDQIKAKNDDIENWVTKCFELEKKLESAETNLKLSRGQKRFKMDNSILVNRPSGERRRKIRLDDESIKEIQISMESDLNICERLDESFGSPQTQTIPTYQIPKKTLSKKDDFECLGLVEDQHFLKNYQQCIKESVESYRLKRKSRCLPHLISSNNDPVVTSTPNSPLNKSSDCSDFF</sequence>
<dbReference type="AlphaFoldDB" id="A0A3M7RLL3"/>
<feature type="coiled-coil region" evidence="1">
    <location>
        <begin position="144"/>
        <end position="231"/>
    </location>
</feature>
<comment type="caution">
    <text evidence="3">The sequence shown here is derived from an EMBL/GenBank/DDBJ whole genome shotgun (WGS) entry which is preliminary data.</text>
</comment>
<feature type="coiled-coil region" evidence="1">
    <location>
        <begin position="42"/>
        <end position="118"/>
    </location>
</feature>
<evidence type="ECO:0000256" key="2">
    <source>
        <dbReference type="SAM" id="MobiDB-lite"/>
    </source>
</evidence>
<dbReference type="Proteomes" id="UP000276133">
    <property type="component" value="Unassembled WGS sequence"/>
</dbReference>
<keyword evidence="1" id="KW-0175">Coiled coil</keyword>
<reference evidence="3 4" key="1">
    <citation type="journal article" date="2018" name="Sci. Rep.">
        <title>Genomic signatures of local adaptation to the degree of environmental predictability in rotifers.</title>
        <authorList>
            <person name="Franch-Gras L."/>
            <person name="Hahn C."/>
            <person name="Garcia-Roger E.M."/>
            <person name="Carmona M.J."/>
            <person name="Serra M."/>
            <person name="Gomez A."/>
        </authorList>
    </citation>
    <scope>NUCLEOTIDE SEQUENCE [LARGE SCALE GENOMIC DNA]</scope>
    <source>
        <strain evidence="3">HYR1</strain>
    </source>
</reference>
<dbReference type="OrthoDB" id="10583094at2759"/>
<evidence type="ECO:0000313" key="4">
    <source>
        <dbReference type="Proteomes" id="UP000276133"/>
    </source>
</evidence>